<dbReference type="InterPro" id="IPR050301">
    <property type="entry name" value="NTE"/>
</dbReference>
<dbReference type="OrthoDB" id="2264774at2759"/>
<feature type="compositionally biased region" description="Acidic residues" evidence="6">
    <location>
        <begin position="616"/>
        <end position="637"/>
    </location>
</feature>
<dbReference type="STRING" id="35722.A0A0B7NSJ1"/>
<keyword evidence="1 5" id="KW-0378">Hydrolase</keyword>
<evidence type="ECO:0000256" key="5">
    <source>
        <dbReference type="RuleBase" id="RU362055"/>
    </source>
</evidence>
<dbReference type="SUPFAM" id="SSF52151">
    <property type="entry name" value="FabD/lysophospholipase-like"/>
    <property type="match status" value="1"/>
</dbReference>
<dbReference type="EC" id="3.1.1.-" evidence="5"/>
<dbReference type="InterPro" id="IPR016035">
    <property type="entry name" value="Acyl_Trfase/lysoPLipase"/>
</dbReference>
<dbReference type="GO" id="GO:0016042">
    <property type="term" value="P:lipid catabolic process"/>
    <property type="evidence" value="ECO:0007669"/>
    <property type="project" value="UniProtKB-KW"/>
</dbReference>
<keyword evidence="9" id="KW-1185">Reference proteome</keyword>
<feature type="region of interest" description="Disordered" evidence="6">
    <location>
        <begin position="610"/>
        <end position="647"/>
    </location>
</feature>
<evidence type="ECO:0000313" key="9">
    <source>
        <dbReference type="Proteomes" id="UP000054107"/>
    </source>
</evidence>
<evidence type="ECO:0000256" key="3">
    <source>
        <dbReference type="ARBA" id="ARBA00023098"/>
    </source>
</evidence>
<dbReference type="InterPro" id="IPR021771">
    <property type="entry name" value="Triacylglycerol_lipase_N"/>
</dbReference>
<protein>
    <recommendedName>
        <fullName evidence="5">Patatin-like phospholipase domain-containing protein</fullName>
        <ecNumber evidence="5">3.1.1.-</ecNumber>
    </recommendedName>
</protein>
<evidence type="ECO:0000256" key="6">
    <source>
        <dbReference type="SAM" id="MobiDB-lite"/>
    </source>
</evidence>
<dbReference type="InterPro" id="IPR002641">
    <property type="entry name" value="PNPLA_dom"/>
</dbReference>
<dbReference type="Pfam" id="PF01734">
    <property type="entry name" value="Patatin"/>
    <property type="match status" value="1"/>
</dbReference>
<comment type="function">
    <text evidence="5">Lipid hydrolase.</text>
</comment>
<dbReference type="GO" id="GO:0016020">
    <property type="term" value="C:membrane"/>
    <property type="evidence" value="ECO:0007669"/>
    <property type="project" value="UniProtKB-SubCell"/>
</dbReference>
<dbReference type="Pfam" id="PF11815">
    <property type="entry name" value="DUF3336"/>
    <property type="match status" value="1"/>
</dbReference>
<evidence type="ECO:0000256" key="4">
    <source>
        <dbReference type="PROSITE-ProRule" id="PRU01161"/>
    </source>
</evidence>
<dbReference type="GO" id="GO:0006641">
    <property type="term" value="P:triglyceride metabolic process"/>
    <property type="evidence" value="ECO:0007669"/>
    <property type="project" value="UniProtKB-ARBA"/>
</dbReference>
<comment type="similarity">
    <text evidence="5">Belongs to the PLPL family.</text>
</comment>
<evidence type="ECO:0000259" key="7">
    <source>
        <dbReference type="PROSITE" id="PS51635"/>
    </source>
</evidence>
<dbReference type="EMBL" id="LN733769">
    <property type="protein sequence ID" value="CEP18273.1"/>
    <property type="molecule type" value="Genomic_DNA"/>
</dbReference>
<dbReference type="PROSITE" id="PS51635">
    <property type="entry name" value="PNPLA"/>
    <property type="match status" value="1"/>
</dbReference>
<keyword evidence="3 5" id="KW-0443">Lipid metabolism</keyword>
<dbReference type="Gene3D" id="3.40.1090.10">
    <property type="entry name" value="Cytosolic phospholipase A2 catalytic domain"/>
    <property type="match status" value="2"/>
</dbReference>
<evidence type="ECO:0000313" key="8">
    <source>
        <dbReference type="EMBL" id="CEP18273.1"/>
    </source>
</evidence>
<dbReference type="Proteomes" id="UP000054107">
    <property type="component" value="Unassembled WGS sequence"/>
</dbReference>
<dbReference type="PANTHER" id="PTHR14226">
    <property type="entry name" value="NEUROPATHY TARGET ESTERASE/SWISS CHEESE D.MELANOGASTER"/>
    <property type="match status" value="1"/>
</dbReference>
<feature type="domain" description="PNPLA" evidence="7">
    <location>
        <begin position="231"/>
        <end position="412"/>
    </location>
</feature>
<reference evidence="8 9" key="1">
    <citation type="submission" date="2014-09" db="EMBL/GenBank/DDBJ databases">
        <authorList>
            <person name="Ellenberger Sabrina"/>
        </authorList>
    </citation>
    <scope>NUCLEOTIDE SEQUENCE [LARGE SCALE GENOMIC DNA]</scope>
    <source>
        <strain evidence="8 9">CBS 412.66</strain>
    </source>
</reference>
<accession>A0A0B7NSJ1</accession>
<dbReference type="GO" id="GO:0004806">
    <property type="term" value="F:triacylglycerol lipase activity"/>
    <property type="evidence" value="ECO:0007669"/>
    <property type="project" value="InterPro"/>
</dbReference>
<proteinExistence type="inferred from homology"/>
<dbReference type="AlphaFoldDB" id="A0A0B7NSJ1"/>
<dbReference type="PANTHER" id="PTHR14226:SF10">
    <property type="entry name" value="TRIACYLGLYCEROL LIPASE 4-RELATED"/>
    <property type="match status" value="1"/>
</dbReference>
<sequence length="750" mass="84561">MRYLNQIDFFRLQPLVMFKTLLSFLITTDISVSDNMWVKPTFSSAALEFIQPWLILLKNLYSLIKCVILLSSRKRIRSTSYHKKNSYLEYLQKKLNSAKSYKEWSQAAMALDDLTGANEWKNSPVSKDYDYKLLQSRIHEINQVRSTGQDRRAMTFALRLSLSRNLGDMGNSALFGHSCIGTKKLISDYIDHIIEQLQWIGDTAAPTTDMDFKQRHDYFMNLRHSYGRTALLLSGGGTLGFFHVGVLKTLINARLLPRILSGASTGSIMASIICTLNEQDRIIMFNNNNSIPVNVFSHPDAPESLLFRFNRYLLSGSFYDPVFLKDALRKQYGDITFSEAYNRSQLILNIAVSSSSIYEMPRLLNYITAPDVVVWSAVIISCAVPMVYPDGYLYIKDKEGGLKPWTPTDDKYRDGSIDKQVLQDLVQSIDLFLINGIGRALTEYIVNPHVAPYLHKGKGKPTLLRTSINFVLRLIKEEFQHRCSQLIEIGVSSSFILRLQSVLAQRYVGDITLSPELTFTDVGKILTNLTRAEAARDTNPFCIKDLSKIHHSLKIELAIDAAIYKLRKVLLGESPQIPDELLITTPSSIVSPSSSSPYSSRDHVAFADHNTNSDFAYEDDEDERVGSDDDGDDDGDNDSGYNDISIPPTPLWQMDHYANNIALLMKNHQNKESKFIRPSLLPHDISRRGSNVSIRDISPSASMTRFERRKQVTSAQFFIAPEDDWVPGSSKSSSTSNSKLTVVIPSACAN</sequence>
<evidence type="ECO:0000256" key="2">
    <source>
        <dbReference type="ARBA" id="ARBA00022963"/>
    </source>
</evidence>
<feature type="short sequence motif" description="GXGXXG" evidence="4">
    <location>
        <begin position="235"/>
        <end position="240"/>
    </location>
</feature>
<name>A0A0B7NSJ1_9FUNG</name>
<feature type="short sequence motif" description="GXSXG" evidence="4">
    <location>
        <begin position="262"/>
        <end position="266"/>
    </location>
</feature>
<gene>
    <name evidence="8" type="primary">PARPA_12575.1 scaffold 45109</name>
</gene>
<evidence type="ECO:0000256" key="1">
    <source>
        <dbReference type="ARBA" id="ARBA00022801"/>
    </source>
</evidence>
<comment type="caution">
    <text evidence="4">Lacks conserved residue(s) required for the propagation of feature annotation.</text>
</comment>
<keyword evidence="2 5" id="KW-0442">Lipid degradation</keyword>
<organism evidence="8 9">
    <name type="scientific">Parasitella parasitica</name>
    <dbReference type="NCBI Taxonomy" id="35722"/>
    <lineage>
        <taxon>Eukaryota</taxon>
        <taxon>Fungi</taxon>
        <taxon>Fungi incertae sedis</taxon>
        <taxon>Mucoromycota</taxon>
        <taxon>Mucoromycotina</taxon>
        <taxon>Mucoromycetes</taxon>
        <taxon>Mucorales</taxon>
        <taxon>Mucorineae</taxon>
        <taxon>Mucoraceae</taxon>
        <taxon>Parasitella</taxon>
    </lineage>
</organism>
<comment type="subcellular location">
    <subcellularLocation>
        <location evidence="5">Membrane</location>
        <topology evidence="5">Single-pass membrane protein</topology>
    </subcellularLocation>
</comment>